<comment type="caution">
    <text evidence="2">The sequence shown here is derived from an EMBL/GenBank/DDBJ whole genome shotgun (WGS) entry which is preliminary data.</text>
</comment>
<evidence type="ECO:0000313" key="3">
    <source>
        <dbReference type="Proteomes" id="UP001157439"/>
    </source>
</evidence>
<protein>
    <submittedName>
        <fullName evidence="2">Exopolysaccharide biosynthesis protein</fullName>
    </submittedName>
</protein>
<accession>A0AA37WW03</accession>
<dbReference type="InterPro" id="IPR030852">
    <property type="entry name" value="RcsF"/>
</dbReference>
<dbReference type="Gene3D" id="3.30.110.70">
    <property type="entry name" value="Hypothetical protein apc22750. Chain B"/>
    <property type="match status" value="1"/>
</dbReference>
<dbReference type="GO" id="GO:0009279">
    <property type="term" value="C:cell outer membrane"/>
    <property type="evidence" value="ECO:0007669"/>
    <property type="project" value="InterPro"/>
</dbReference>
<evidence type="ECO:0000313" key="2">
    <source>
        <dbReference type="EMBL" id="GLS82697.1"/>
    </source>
</evidence>
<evidence type="ECO:0000256" key="1">
    <source>
        <dbReference type="SAM" id="SignalP"/>
    </source>
</evidence>
<feature type="chain" id="PRO_5041427376" evidence="1">
    <location>
        <begin position="21"/>
        <end position="131"/>
    </location>
</feature>
<gene>
    <name evidence="2" type="ORF">GCM10007894_06740</name>
</gene>
<sequence>MTSVPKLISALALLSLSGCAGYTFNTNLDADNFKEYYKAGEVQVYKDDSEAPKNHVVLGLVEGTSCQDNDDLPPSNEADARTDMRRAAADLNANGVISHTCIQQSSNSCLTETICYGQAIYSEYDDSDLPH</sequence>
<feature type="signal peptide" evidence="1">
    <location>
        <begin position="1"/>
        <end position="20"/>
    </location>
</feature>
<dbReference type="PROSITE" id="PS51257">
    <property type="entry name" value="PROKAR_LIPOPROTEIN"/>
    <property type="match status" value="1"/>
</dbReference>
<dbReference type="GO" id="GO:0035556">
    <property type="term" value="P:intracellular signal transduction"/>
    <property type="evidence" value="ECO:0007669"/>
    <property type="project" value="InterPro"/>
</dbReference>
<proteinExistence type="predicted"/>
<dbReference type="RefSeq" id="WP_095498882.1">
    <property type="nucleotide sequence ID" value="NZ_BSPO01000002.1"/>
</dbReference>
<keyword evidence="3" id="KW-1185">Reference proteome</keyword>
<dbReference type="Proteomes" id="UP001157439">
    <property type="component" value="Unassembled WGS sequence"/>
</dbReference>
<organism evidence="2 3">
    <name type="scientific">Paraferrimonas haliotis</name>
    <dbReference type="NCBI Taxonomy" id="2013866"/>
    <lineage>
        <taxon>Bacteria</taxon>
        <taxon>Pseudomonadati</taxon>
        <taxon>Pseudomonadota</taxon>
        <taxon>Gammaproteobacteria</taxon>
        <taxon>Alteromonadales</taxon>
        <taxon>Ferrimonadaceae</taxon>
        <taxon>Paraferrimonas</taxon>
    </lineage>
</organism>
<dbReference type="Pfam" id="PF16358">
    <property type="entry name" value="RcsF"/>
    <property type="match status" value="1"/>
</dbReference>
<reference evidence="2 3" key="1">
    <citation type="journal article" date="2014" name="Int. J. Syst. Evol. Microbiol.">
        <title>Complete genome sequence of Corynebacterium casei LMG S-19264T (=DSM 44701T), isolated from a smear-ripened cheese.</title>
        <authorList>
            <consortium name="US DOE Joint Genome Institute (JGI-PGF)"/>
            <person name="Walter F."/>
            <person name="Albersmeier A."/>
            <person name="Kalinowski J."/>
            <person name="Ruckert C."/>
        </authorList>
    </citation>
    <scope>NUCLEOTIDE SEQUENCE [LARGE SCALE GENOMIC DNA]</scope>
    <source>
        <strain evidence="2 3">NBRC 112785</strain>
    </source>
</reference>
<name>A0AA37WW03_9GAMM</name>
<dbReference type="AlphaFoldDB" id="A0AA37WW03"/>
<keyword evidence="1" id="KW-0732">Signal</keyword>
<dbReference type="EMBL" id="BSPO01000002">
    <property type="protein sequence ID" value="GLS82697.1"/>
    <property type="molecule type" value="Genomic_DNA"/>
</dbReference>